<protein>
    <submittedName>
        <fullName evidence="2">Uncharacterized protein</fullName>
    </submittedName>
</protein>
<dbReference type="AlphaFoldDB" id="A0AAN8SCE8"/>
<reference evidence="2 3" key="1">
    <citation type="submission" date="2023-10" db="EMBL/GenBank/DDBJ databases">
        <title>Genomes of two closely related lineages of the louse Polyplax serrata with different host specificities.</title>
        <authorList>
            <person name="Martinu J."/>
            <person name="Tarabai H."/>
            <person name="Stefka J."/>
            <person name="Hypsa V."/>
        </authorList>
    </citation>
    <scope>NUCLEOTIDE SEQUENCE [LARGE SCALE GENOMIC DNA]</scope>
    <source>
        <strain evidence="2">HR10_N</strain>
    </source>
</reference>
<evidence type="ECO:0000313" key="3">
    <source>
        <dbReference type="Proteomes" id="UP001372834"/>
    </source>
</evidence>
<proteinExistence type="predicted"/>
<feature type="compositionally biased region" description="Basic residues" evidence="1">
    <location>
        <begin position="81"/>
        <end position="92"/>
    </location>
</feature>
<dbReference type="EMBL" id="JAWJWE010000002">
    <property type="protein sequence ID" value="KAK6643491.1"/>
    <property type="molecule type" value="Genomic_DNA"/>
</dbReference>
<feature type="region of interest" description="Disordered" evidence="1">
    <location>
        <begin position="76"/>
        <end position="98"/>
    </location>
</feature>
<dbReference type="Proteomes" id="UP001372834">
    <property type="component" value="Unassembled WGS sequence"/>
</dbReference>
<evidence type="ECO:0000313" key="2">
    <source>
        <dbReference type="EMBL" id="KAK6643491.1"/>
    </source>
</evidence>
<comment type="caution">
    <text evidence="2">The sequence shown here is derived from an EMBL/GenBank/DDBJ whole genome shotgun (WGS) entry which is preliminary data.</text>
</comment>
<sequence length="98" mass="11494">MSFSYFFTEFFINGALVFEEEDFQPMTYGYKLKPLKMRSKYSETSQSEVFVRISVLASALLRANNILLEQDLLRDSNSKNRGSKKNKPKKKNNLLEKR</sequence>
<name>A0AAN8SCE8_POLSC</name>
<gene>
    <name evidence="2" type="ORF">RUM43_004998</name>
</gene>
<accession>A0AAN8SCE8</accession>
<organism evidence="2 3">
    <name type="scientific">Polyplax serrata</name>
    <name type="common">Common mouse louse</name>
    <dbReference type="NCBI Taxonomy" id="468196"/>
    <lineage>
        <taxon>Eukaryota</taxon>
        <taxon>Metazoa</taxon>
        <taxon>Ecdysozoa</taxon>
        <taxon>Arthropoda</taxon>
        <taxon>Hexapoda</taxon>
        <taxon>Insecta</taxon>
        <taxon>Pterygota</taxon>
        <taxon>Neoptera</taxon>
        <taxon>Paraneoptera</taxon>
        <taxon>Psocodea</taxon>
        <taxon>Troctomorpha</taxon>
        <taxon>Phthiraptera</taxon>
        <taxon>Anoplura</taxon>
        <taxon>Polyplacidae</taxon>
        <taxon>Polyplax</taxon>
    </lineage>
</organism>
<evidence type="ECO:0000256" key="1">
    <source>
        <dbReference type="SAM" id="MobiDB-lite"/>
    </source>
</evidence>